<accession>A0A2H0DSZ4</accession>
<protein>
    <submittedName>
        <fullName evidence="1">Uncharacterized protein</fullName>
    </submittedName>
</protein>
<dbReference type="EMBL" id="PCTR01000145">
    <property type="protein sequence ID" value="PIP85244.1"/>
    <property type="molecule type" value="Genomic_DNA"/>
</dbReference>
<proteinExistence type="predicted"/>
<evidence type="ECO:0000313" key="2">
    <source>
        <dbReference type="Proteomes" id="UP000231136"/>
    </source>
</evidence>
<dbReference type="Proteomes" id="UP000231136">
    <property type="component" value="Unassembled WGS sequence"/>
</dbReference>
<comment type="caution">
    <text evidence="1">The sequence shown here is derived from an EMBL/GenBank/DDBJ whole genome shotgun (WGS) entry which is preliminary data.</text>
</comment>
<name>A0A2H0DSZ4_9BACT</name>
<gene>
    <name evidence="1" type="ORF">COW83_05395</name>
</gene>
<dbReference type="AlphaFoldDB" id="A0A2H0DSZ4"/>
<evidence type="ECO:0000313" key="1">
    <source>
        <dbReference type="EMBL" id="PIP85244.1"/>
    </source>
</evidence>
<sequence length="71" mass="7811">MSSTPISDAIQRVRLKTIKSEAWQHHLERMRTLDNVDPVMAGARSEKKELGITGKEVPKLEVVGGGGEKRG</sequence>
<reference evidence="1 2" key="1">
    <citation type="submission" date="2017-09" db="EMBL/GenBank/DDBJ databases">
        <title>Depth-based differentiation of microbial function through sediment-hosted aquifers and enrichment of novel symbionts in the deep terrestrial subsurface.</title>
        <authorList>
            <person name="Probst A.J."/>
            <person name="Ladd B."/>
            <person name="Jarett J.K."/>
            <person name="Geller-Mcgrath D.E."/>
            <person name="Sieber C.M."/>
            <person name="Emerson J.B."/>
            <person name="Anantharaman K."/>
            <person name="Thomas B.C."/>
            <person name="Malmstrom R."/>
            <person name="Stieglmeier M."/>
            <person name="Klingl A."/>
            <person name="Woyke T."/>
            <person name="Ryan C.M."/>
            <person name="Banfield J.F."/>
        </authorList>
    </citation>
    <scope>NUCLEOTIDE SEQUENCE [LARGE SCALE GENOMIC DNA]</scope>
    <source>
        <strain evidence="1">CG22_combo_CG10-13_8_21_14_all_43_12</strain>
    </source>
</reference>
<organism evidence="1 2">
    <name type="scientific">Candidatus Collierbacteria bacterium CG22_combo_CG10-13_8_21_14_all_43_12</name>
    <dbReference type="NCBI Taxonomy" id="1974537"/>
    <lineage>
        <taxon>Bacteria</taxon>
        <taxon>Candidatus Collieribacteriota</taxon>
    </lineage>
</organism>